<comment type="subcellular location">
    <subcellularLocation>
        <location evidence="1">Membrane</location>
        <topology evidence="1">Multi-pass membrane protein</topology>
    </subcellularLocation>
</comment>
<evidence type="ECO:0000256" key="6">
    <source>
        <dbReference type="SAM" id="Phobius"/>
    </source>
</evidence>
<feature type="transmembrane region" description="Helical" evidence="6">
    <location>
        <begin position="31"/>
        <end position="53"/>
    </location>
</feature>
<keyword evidence="3 6" id="KW-0812">Transmembrane</keyword>
<dbReference type="Proteomes" id="UP000254841">
    <property type="component" value="Unassembled WGS sequence"/>
</dbReference>
<evidence type="ECO:0000259" key="7">
    <source>
        <dbReference type="Pfam" id="PF04138"/>
    </source>
</evidence>
<comment type="similarity">
    <text evidence="2">Belongs to the GtrA family.</text>
</comment>
<evidence type="ECO:0000256" key="2">
    <source>
        <dbReference type="ARBA" id="ARBA00009399"/>
    </source>
</evidence>
<name>A0A377J6P4_9HELI</name>
<dbReference type="InterPro" id="IPR007267">
    <property type="entry name" value="GtrA_DPMS_TM"/>
</dbReference>
<organism evidence="8 9">
    <name type="scientific">Helicobacter canis</name>
    <dbReference type="NCBI Taxonomy" id="29419"/>
    <lineage>
        <taxon>Bacteria</taxon>
        <taxon>Pseudomonadati</taxon>
        <taxon>Campylobacterota</taxon>
        <taxon>Epsilonproteobacteria</taxon>
        <taxon>Campylobacterales</taxon>
        <taxon>Helicobacteraceae</taxon>
        <taxon>Helicobacter</taxon>
    </lineage>
</organism>
<evidence type="ECO:0000256" key="3">
    <source>
        <dbReference type="ARBA" id="ARBA00022692"/>
    </source>
</evidence>
<proteinExistence type="inferred from homology"/>
<dbReference type="RefSeq" id="WP_181814275.1">
    <property type="nucleotide sequence ID" value="NZ_UGHV01000001.1"/>
</dbReference>
<accession>A0A377J6P4</accession>
<sequence>MRELISFGFIGGLGALSNLACFFVLDFFNVQYLLNACLCFGLAVSQNYVLNSFITFKHSLKWRAYLSYVGANLFGLCINLFVLALCQNLLLEPLLNTLSPNAQDPSALRRHLLLCFQALGIICAFISNFLFAKFLIYKESQCD</sequence>
<dbReference type="PANTHER" id="PTHR38459:SF1">
    <property type="entry name" value="PROPHAGE BACTOPRENOL-LINKED GLUCOSE TRANSLOCASE HOMOLOG"/>
    <property type="match status" value="1"/>
</dbReference>
<keyword evidence="4 6" id="KW-1133">Transmembrane helix</keyword>
<keyword evidence="5 6" id="KW-0472">Membrane</keyword>
<gene>
    <name evidence="8" type="ORF">NCTC12410_01887</name>
</gene>
<feature type="transmembrane region" description="Helical" evidence="6">
    <location>
        <begin position="111"/>
        <end position="131"/>
    </location>
</feature>
<feature type="transmembrane region" description="Helical" evidence="6">
    <location>
        <begin position="7"/>
        <end position="25"/>
    </location>
</feature>
<dbReference type="Pfam" id="PF04138">
    <property type="entry name" value="GtrA_DPMS_TM"/>
    <property type="match status" value="1"/>
</dbReference>
<dbReference type="GO" id="GO:0000271">
    <property type="term" value="P:polysaccharide biosynthetic process"/>
    <property type="evidence" value="ECO:0007669"/>
    <property type="project" value="InterPro"/>
</dbReference>
<feature type="domain" description="GtrA/DPMS transmembrane" evidence="7">
    <location>
        <begin position="7"/>
        <end position="136"/>
    </location>
</feature>
<dbReference type="AlphaFoldDB" id="A0A377J6P4"/>
<evidence type="ECO:0000313" key="8">
    <source>
        <dbReference type="EMBL" id="STO98038.1"/>
    </source>
</evidence>
<dbReference type="GO" id="GO:0005886">
    <property type="term" value="C:plasma membrane"/>
    <property type="evidence" value="ECO:0007669"/>
    <property type="project" value="TreeGrafter"/>
</dbReference>
<evidence type="ECO:0000256" key="1">
    <source>
        <dbReference type="ARBA" id="ARBA00004141"/>
    </source>
</evidence>
<protein>
    <submittedName>
        <fullName evidence="8">GtrA-like protein</fullName>
    </submittedName>
</protein>
<reference evidence="8 9" key="1">
    <citation type="submission" date="2018-06" db="EMBL/GenBank/DDBJ databases">
        <authorList>
            <consortium name="Pathogen Informatics"/>
            <person name="Doyle S."/>
        </authorList>
    </citation>
    <scope>NUCLEOTIDE SEQUENCE [LARGE SCALE GENOMIC DNA]</scope>
    <source>
        <strain evidence="8 9">NCTC12410</strain>
    </source>
</reference>
<dbReference type="InterPro" id="IPR051401">
    <property type="entry name" value="GtrA_CellWall_Glycosyl"/>
</dbReference>
<dbReference type="PANTHER" id="PTHR38459">
    <property type="entry name" value="PROPHAGE BACTOPRENOL-LINKED GLUCOSE TRANSLOCASE HOMOLOG"/>
    <property type="match status" value="1"/>
</dbReference>
<evidence type="ECO:0000256" key="4">
    <source>
        <dbReference type="ARBA" id="ARBA00022989"/>
    </source>
</evidence>
<evidence type="ECO:0000313" key="9">
    <source>
        <dbReference type="Proteomes" id="UP000254841"/>
    </source>
</evidence>
<dbReference type="EMBL" id="UGHV01000001">
    <property type="protein sequence ID" value="STO98038.1"/>
    <property type="molecule type" value="Genomic_DNA"/>
</dbReference>
<feature type="transmembrane region" description="Helical" evidence="6">
    <location>
        <begin position="65"/>
        <end position="91"/>
    </location>
</feature>
<evidence type="ECO:0000256" key="5">
    <source>
        <dbReference type="ARBA" id="ARBA00023136"/>
    </source>
</evidence>